<name>A0A512LCL9_9PROT</name>
<dbReference type="Proteomes" id="UP000321337">
    <property type="component" value="Unassembled WGS sequence"/>
</dbReference>
<organism evidence="1 2">
    <name type="scientific">Sulfuriferula plumbiphila</name>
    <dbReference type="NCBI Taxonomy" id="171865"/>
    <lineage>
        <taxon>Bacteria</taxon>
        <taxon>Pseudomonadati</taxon>
        <taxon>Pseudomonadota</taxon>
        <taxon>Betaproteobacteria</taxon>
        <taxon>Nitrosomonadales</taxon>
        <taxon>Sulfuricellaceae</taxon>
        <taxon>Sulfuriferula</taxon>
    </lineage>
</organism>
<keyword evidence="2" id="KW-1185">Reference proteome</keyword>
<dbReference type="RefSeq" id="WP_371860403.1">
    <property type="nucleotide sequence ID" value="NZ_AP021884.1"/>
</dbReference>
<gene>
    <name evidence="1" type="ORF">TPL01_33670</name>
</gene>
<proteinExistence type="predicted"/>
<reference evidence="1 2" key="1">
    <citation type="submission" date="2019-07" db="EMBL/GenBank/DDBJ databases">
        <title>Whole genome shotgun sequence of Thiobacillus plumbophilus NBRC 107929.</title>
        <authorList>
            <person name="Hosoyama A."/>
            <person name="Uohara A."/>
            <person name="Ohji S."/>
            <person name="Ichikawa N."/>
        </authorList>
    </citation>
    <scope>NUCLEOTIDE SEQUENCE [LARGE SCALE GENOMIC DNA]</scope>
    <source>
        <strain evidence="1 2">NBRC 107929</strain>
    </source>
</reference>
<accession>A0A512LCL9</accession>
<evidence type="ECO:0000313" key="1">
    <source>
        <dbReference type="EMBL" id="GEP32229.1"/>
    </source>
</evidence>
<protein>
    <submittedName>
        <fullName evidence="1">Uncharacterized protein</fullName>
    </submittedName>
</protein>
<dbReference type="EMBL" id="BKAD01000076">
    <property type="protein sequence ID" value="GEP32229.1"/>
    <property type="molecule type" value="Genomic_DNA"/>
</dbReference>
<dbReference type="AlphaFoldDB" id="A0A512LCL9"/>
<comment type="caution">
    <text evidence="1">The sequence shown here is derived from an EMBL/GenBank/DDBJ whole genome shotgun (WGS) entry which is preliminary data.</text>
</comment>
<sequence length="84" mass="9325">MGVASDAAPSPTRYRSEQRPAIVNSRKRFSNWEGDLVIGAGQQQAFLTLNERKSRYALIAHVPFKTVQAVGYHDLSADTFCGLR</sequence>
<evidence type="ECO:0000313" key="2">
    <source>
        <dbReference type="Proteomes" id="UP000321337"/>
    </source>
</evidence>